<feature type="transmembrane region" description="Helical" evidence="1">
    <location>
        <begin position="32"/>
        <end position="55"/>
    </location>
</feature>
<dbReference type="Proteomes" id="UP000816034">
    <property type="component" value="Unassembled WGS sequence"/>
</dbReference>
<feature type="transmembrane region" description="Helical" evidence="1">
    <location>
        <begin position="105"/>
        <end position="128"/>
    </location>
</feature>
<keyword evidence="1" id="KW-1133">Transmembrane helix</keyword>
<evidence type="ECO:0000313" key="2">
    <source>
        <dbReference type="EMBL" id="KAG2382023.1"/>
    </source>
</evidence>
<dbReference type="AlphaFoldDB" id="A0AA88KJM7"/>
<keyword evidence="1" id="KW-0812">Transmembrane</keyword>
<keyword evidence="1" id="KW-0472">Membrane</keyword>
<evidence type="ECO:0000256" key="1">
    <source>
        <dbReference type="SAM" id="Phobius"/>
    </source>
</evidence>
<evidence type="ECO:0000313" key="3">
    <source>
        <dbReference type="Proteomes" id="UP000816034"/>
    </source>
</evidence>
<dbReference type="EMBL" id="PYSW02000025">
    <property type="protein sequence ID" value="KAG2382023.1"/>
    <property type="molecule type" value="Genomic_DNA"/>
</dbReference>
<dbReference type="GeneID" id="68098270"/>
<accession>A0AA88KJM7</accession>
<reference evidence="2 3" key="1">
    <citation type="journal article" date="2018" name="BMC Genomics">
        <title>The genome of Naegleria lovaniensis, the basis for a comparative approach to unravel pathogenicity factors of the human pathogenic amoeba N. fowleri.</title>
        <authorList>
            <person name="Liechti N."/>
            <person name="Schurch N."/>
            <person name="Bruggmann R."/>
            <person name="Wittwer M."/>
        </authorList>
    </citation>
    <scope>NUCLEOTIDE SEQUENCE [LARGE SCALE GENOMIC DNA]</scope>
    <source>
        <strain evidence="2 3">ATCC 30569</strain>
    </source>
</reference>
<sequence length="250" mass="28484">MSSPTSALGPSAQQSANVTISSSLKLTPFLKIFLTLMYWEPFVFEMFFGCIAMIWPNSRFMLGCLMPQHLVELLLVEVPIMTSQPPPTTNFADMTLTTNNDMRNLVFFFIRLTGLLLFAFGCLHHLILRHCYKEMSFSNLAYMVERVPLFHWTMLGLCICNMLDIGLSWNFILKDTLIPGLMAVEGDVLGVKVKVWPNLQVVVFTLVSFIICAMRIGFLYAYSGKAFGIGSRLVMERPQQEQHIRRVHVE</sequence>
<feature type="transmembrane region" description="Helical" evidence="1">
    <location>
        <begin position="149"/>
        <end position="172"/>
    </location>
</feature>
<gene>
    <name evidence="2" type="ORF">C9374_005815</name>
</gene>
<name>A0AA88KJM7_NAELO</name>
<proteinExistence type="predicted"/>
<organism evidence="2 3">
    <name type="scientific">Naegleria lovaniensis</name>
    <name type="common">Amoeba</name>
    <dbReference type="NCBI Taxonomy" id="51637"/>
    <lineage>
        <taxon>Eukaryota</taxon>
        <taxon>Discoba</taxon>
        <taxon>Heterolobosea</taxon>
        <taxon>Tetramitia</taxon>
        <taxon>Eutetramitia</taxon>
        <taxon>Vahlkampfiidae</taxon>
        <taxon>Naegleria</taxon>
    </lineage>
</organism>
<dbReference type="RefSeq" id="XP_044547702.1">
    <property type="nucleotide sequence ID" value="XM_044695607.1"/>
</dbReference>
<keyword evidence="3" id="KW-1185">Reference proteome</keyword>
<comment type="caution">
    <text evidence="2">The sequence shown here is derived from an EMBL/GenBank/DDBJ whole genome shotgun (WGS) entry which is preliminary data.</text>
</comment>
<protein>
    <submittedName>
        <fullName evidence="2">Uncharacterized protein</fullName>
    </submittedName>
</protein>
<feature type="transmembrane region" description="Helical" evidence="1">
    <location>
        <begin position="201"/>
        <end position="222"/>
    </location>
</feature>